<accession>A0ABS2BPR6</accession>
<comment type="caution">
    <text evidence="2">The sequence shown here is derived from an EMBL/GenBank/DDBJ whole genome shotgun (WGS) entry which is preliminary data.</text>
</comment>
<feature type="transmembrane region" description="Helical" evidence="1">
    <location>
        <begin position="65"/>
        <end position="89"/>
    </location>
</feature>
<proteinExistence type="predicted"/>
<evidence type="ECO:0000313" key="2">
    <source>
        <dbReference type="EMBL" id="MBM3117622.1"/>
    </source>
</evidence>
<evidence type="ECO:0000313" key="3">
    <source>
        <dbReference type="Proteomes" id="UP000809431"/>
    </source>
</evidence>
<evidence type="ECO:0000256" key="1">
    <source>
        <dbReference type="SAM" id="Phobius"/>
    </source>
</evidence>
<reference evidence="2 3" key="1">
    <citation type="submission" date="2021-01" db="EMBL/GenBank/DDBJ databases">
        <title>Draft Genome Sequence and Polyhydroxyalkanoate Biosynthetic Potential of Jeongeupia naejangsanensis Type Strain DSM 24253.</title>
        <authorList>
            <person name="Turrini P."/>
            <person name="Artuso I."/>
            <person name="Lugli G.A."/>
            <person name="Frangipani E."/>
            <person name="Ventura M."/>
            <person name="Visca P."/>
        </authorList>
    </citation>
    <scope>NUCLEOTIDE SEQUENCE [LARGE SCALE GENOMIC DNA]</scope>
    <source>
        <strain evidence="2 3">DSM 24253</strain>
    </source>
</reference>
<organism evidence="2 3">
    <name type="scientific">Jeongeupia naejangsanensis</name>
    <dbReference type="NCBI Taxonomy" id="613195"/>
    <lineage>
        <taxon>Bacteria</taxon>
        <taxon>Pseudomonadati</taxon>
        <taxon>Pseudomonadota</taxon>
        <taxon>Betaproteobacteria</taxon>
        <taxon>Neisseriales</taxon>
        <taxon>Chitinibacteraceae</taxon>
        <taxon>Jeongeupia</taxon>
    </lineage>
</organism>
<keyword evidence="1" id="KW-1133">Transmembrane helix</keyword>
<gene>
    <name evidence="2" type="ORF">JMJ54_17430</name>
</gene>
<keyword evidence="1" id="KW-0472">Membrane</keyword>
<dbReference type="EMBL" id="JAESND010000012">
    <property type="protein sequence ID" value="MBM3117622.1"/>
    <property type="molecule type" value="Genomic_DNA"/>
</dbReference>
<sequence length="325" mass="36598">MKALAGLLLWLVLPALNLTLVIASTQGMNLSAPTLPTHFAIGIAEMALAWWLIPTSQRRPRRLTLSLLGLAALFLPVLGVPVFSLAAWLGTRSRRTQPPPPFRVLPAPVFTSRNRSAISYGMGGVRMRLTDPHTRPEARLSALLTLKSMPIRHASELLRDLLDDPEEDLRLLAYGMLEREEKRLDSQINIALERYRDGDPVAARTLAFLYWELIYHDLAQGDVRRFAAGEVERYLDEALKAAPREPDLWMLRGKFALLHEQLDEAGNAFGTASILGYPHVKLIPYLAELAYVRRDFGAMRALFPSLNPLHVNDTLQPVVRFWSRQ</sequence>
<feature type="transmembrane region" description="Helical" evidence="1">
    <location>
        <begin position="33"/>
        <end position="53"/>
    </location>
</feature>
<dbReference type="RefSeq" id="WP_203539837.1">
    <property type="nucleotide sequence ID" value="NZ_JAESND010000012.1"/>
</dbReference>
<protein>
    <submittedName>
        <fullName evidence="2">Uncharacterized protein</fullName>
    </submittedName>
</protein>
<name>A0ABS2BPR6_9NEIS</name>
<dbReference type="Proteomes" id="UP000809431">
    <property type="component" value="Unassembled WGS sequence"/>
</dbReference>
<keyword evidence="1" id="KW-0812">Transmembrane</keyword>
<keyword evidence="3" id="KW-1185">Reference proteome</keyword>